<comment type="caution">
    <text evidence="1">The sequence shown here is derived from an EMBL/GenBank/DDBJ whole genome shotgun (WGS) entry which is preliminary data.</text>
</comment>
<sequence length="73" mass="7838">MELSINLLSYPSTHLPSPYSFSPLQSSNALYCCALPCSVEELEACASAAFAACSHSTTLVRQSLVIEILETVK</sequence>
<keyword evidence="2" id="KW-1185">Reference proteome</keyword>
<gene>
    <name evidence="1" type="ORF">RIF29_09401</name>
</gene>
<reference evidence="1 2" key="1">
    <citation type="submission" date="2024-01" db="EMBL/GenBank/DDBJ databases">
        <title>The genomes of 5 underutilized Papilionoideae crops provide insights into root nodulation and disease resistanc.</title>
        <authorList>
            <person name="Yuan L."/>
        </authorList>
    </citation>
    <scope>NUCLEOTIDE SEQUENCE [LARGE SCALE GENOMIC DNA]</scope>
    <source>
        <strain evidence="1">ZHUSHIDOU_FW_LH</strain>
        <tissue evidence="1">Leaf</tissue>
    </source>
</reference>
<dbReference type="AlphaFoldDB" id="A0AAN9FZK1"/>
<evidence type="ECO:0000313" key="2">
    <source>
        <dbReference type="Proteomes" id="UP001372338"/>
    </source>
</evidence>
<proteinExistence type="predicted"/>
<dbReference type="EMBL" id="JAYWIO010000002">
    <property type="protein sequence ID" value="KAK7281418.1"/>
    <property type="molecule type" value="Genomic_DNA"/>
</dbReference>
<name>A0AAN9FZK1_CROPI</name>
<accession>A0AAN9FZK1</accession>
<protein>
    <submittedName>
        <fullName evidence="1">Uncharacterized protein</fullName>
    </submittedName>
</protein>
<dbReference type="Proteomes" id="UP001372338">
    <property type="component" value="Unassembled WGS sequence"/>
</dbReference>
<evidence type="ECO:0000313" key="1">
    <source>
        <dbReference type="EMBL" id="KAK7281418.1"/>
    </source>
</evidence>
<organism evidence="1 2">
    <name type="scientific">Crotalaria pallida</name>
    <name type="common">Smooth rattlebox</name>
    <name type="synonym">Crotalaria striata</name>
    <dbReference type="NCBI Taxonomy" id="3830"/>
    <lineage>
        <taxon>Eukaryota</taxon>
        <taxon>Viridiplantae</taxon>
        <taxon>Streptophyta</taxon>
        <taxon>Embryophyta</taxon>
        <taxon>Tracheophyta</taxon>
        <taxon>Spermatophyta</taxon>
        <taxon>Magnoliopsida</taxon>
        <taxon>eudicotyledons</taxon>
        <taxon>Gunneridae</taxon>
        <taxon>Pentapetalae</taxon>
        <taxon>rosids</taxon>
        <taxon>fabids</taxon>
        <taxon>Fabales</taxon>
        <taxon>Fabaceae</taxon>
        <taxon>Papilionoideae</taxon>
        <taxon>50 kb inversion clade</taxon>
        <taxon>genistoids sensu lato</taxon>
        <taxon>core genistoids</taxon>
        <taxon>Crotalarieae</taxon>
        <taxon>Crotalaria</taxon>
    </lineage>
</organism>